<evidence type="ECO:0000313" key="1">
    <source>
        <dbReference type="EMBL" id="KAK0439206.1"/>
    </source>
</evidence>
<comment type="caution">
    <text evidence="1">The sequence shown here is derived from an EMBL/GenBank/DDBJ whole genome shotgun (WGS) entry which is preliminary data.</text>
</comment>
<name>A0AA39JAI8_9AGAR</name>
<organism evidence="1 2">
    <name type="scientific">Armillaria borealis</name>
    <dbReference type="NCBI Taxonomy" id="47425"/>
    <lineage>
        <taxon>Eukaryota</taxon>
        <taxon>Fungi</taxon>
        <taxon>Dikarya</taxon>
        <taxon>Basidiomycota</taxon>
        <taxon>Agaricomycotina</taxon>
        <taxon>Agaricomycetes</taxon>
        <taxon>Agaricomycetidae</taxon>
        <taxon>Agaricales</taxon>
        <taxon>Marasmiineae</taxon>
        <taxon>Physalacriaceae</taxon>
        <taxon>Armillaria</taxon>
    </lineage>
</organism>
<evidence type="ECO:0000313" key="2">
    <source>
        <dbReference type="Proteomes" id="UP001175226"/>
    </source>
</evidence>
<dbReference type="Proteomes" id="UP001175226">
    <property type="component" value="Unassembled WGS sequence"/>
</dbReference>
<accession>A0AA39JAI8</accession>
<sequence>MAYGNGKMLNLRPTPSLPTAAHGTRRFWAIPSSSVIVFTSSYKAHLIIIARPTVASLSLKAKGSRPSRCIRHRWTDPWSHTIGQRCPGSHCRRHYLFQGPPLPKEIAEDLLNENKNRLVRTAIDASRADPVLAAALENAFAEALSKVESNASSRERKGCAGARSSAAVCSGRDGKSPIKAVTLRGLFADFIYCIAKYTRDDNGDRCGMALPTRGSHFETLDNECSAWVDEFELERSPGDKIMYGKEELKILIEEALKNTGYRGRDLAIQNCLFMVLSAITGLRPSSFAPSDKKLKEKKKYPIIQNVKVNLIGPLAFSSRLVINHLKGHNGDIAARVSFALEPVKYWYNVIFDPTVWFLCFFIMRDVLDKSADDVEKHTDFTFGYTPGCEKQPLFLKGAQGHFPEEVEVTTSKQLSQAVSKIAQNRGMAWTGSYAFRRAIATLWAKILNSEHADRLLAHGLDAGSLHNYVDGSSTHDLVAVALLERALTDEAKARLALGAMRGQAVIAVITLLEPLTKKKDGIVQNQFTSKLDLTTAQKEEINQTPIMQKLVLERYKLLDELKALLIISHNSNSNAVYEGKSQIKRLLSASVLKGGVTEEQCAHCLKVRERLCKAFDDEVAIRRQLCRELILRLRQDRQKMLIDYDGGSLAERKGAQHDAEQPSSILQDIIAPTDSTAASSFGV</sequence>
<dbReference type="AlphaFoldDB" id="A0AA39JAI8"/>
<keyword evidence="2" id="KW-1185">Reference proteome</keyword>
<proteinExistence type="predicted"/>
<reference evidence="1" key="1">
    <citation type="submission" date="2023-06" db="EMBL/GenBank/DDBJ databases">
        <authorList>
            <consortium name="Lawrence Berkeley National Laboratory"/>
            <person name="Ahrendt S."/>
            <person name="Sahu N."/>
            <person name="Indic B."/>
            <person name="Wong-Bajracharya J."/>
            <person name="Merenyi Z."/>
            <person name="Ke H.-M."/>
            <person name="Monk M."/>
            <person name="Kocsube S."/>
            <person name="Drula E."/>
            <person name="Lipzen A."/>
            <person name="Balint B."/>
            <person name="Henrissat B."/>
            <person name="Andreopoulos B."/>
            <person name="Martin F.M."/>
            <person name="Harder C.B."/>
            <person name="Rigling D."/>
            <person name="Ford K.L."/>
            <person name="Foster G.D."/>
            <person name="Pangilinan J."/>
            <person name="Papanicolaou A."/>
            <person name="Barry K."/>
            <person name="LaButti K."/>
            <person name="Viragh M."/>
            <person name="Koriabine M."/>
            <person name="Yan M."/>
            <person name="Riley R."/>
            <person name="Champramary S."/>
            <person name="Plett K.L."/>
            <person name="Tsai I.J."/>
            <person name="Slot J."/>
            <person name="Sipos G."/>
            <person name="Plett J."/>
            <person name="Nagy L.G."/>
            <person name="Grigoriev I.V."/>
        </authorList>
    </citation>
    <scope>NUCLEOTIDE SEQUENCE</scope>
    <source>
        <strain evidence="1">FPL87.14</strain>
    </source>
</reference>
<dbReference type="EMBL" id="JAUEPT010000039">
    <property type="protein sequence ID" value="KAK0439206.1"/>
    <property type="molecule type" value="Genomic_DNA"/>
</dbReference>
<protein>
    <submittedName>
        <fullName evidence="1">Uncharacterized protein</fullName>
    </submittedName>
</protein>
<gene>
    <name evidence="1" type="ORF">EV421DRAFT_1906205</name>
</gene>